<protein>
    <recommendedName>
        <fullName evidence="1">Heterokaryon incompatibility domain-containing protein</fullName>
    </recommendedName>
</protein>
<sequence length="342" mass="37891">MKSPIQGLCDACAAVGLTREDFENPPFLPEEKYHQVVRSGTLNDLRLNETNCGLCKLLLYALSRTSGSQLQVLEDSDAVWEAEWMQNTWEYDSITDNSDDLFGSAIYPKLKGDGQMSYGVQLLDEAMVDRPLRARVVPSQMDTAKMKTWIQKCQAEHGDSCSDSYLTMGSHPSALLGFMVINVVTKCLTEPPPQAKYVALSYVWGSTNFPLTTKSNLEDFRKEGAFDRVKLAKTIRHAIEVTACLGFDFLWVDALCIVQDDERYKPQLIANMDAVYGNAALTILAASGGHADAGLSGWASDGIPDRENAILDVRIAPDLHLTVRPLFDIELMDASHSKRGWT</sequence>
<organism evidence="2 3">
    <name type="scientific">Fusarium piperis</name>
    <dbReference type="NCBI Taxonomy" id="1435070"/>
    <lineage>
        <taxon>Eukaryota</taxon>
        <taxon>Fungi</taxon>
        <taxon>Dikarya</taxon>
        <taxon>Ascomycota</taxon>
        <taxon>Pezizomycotina</taxon>
        <taxon>Sordariomycetes</taxon>
        <taxon>Hypocreomycetidae</taxon>
        <taxon>Hypocreales</taxon>
        <taxon>Nectriaceae</taxon>
        <taxon>Fusarium</taxon>
        <taxon>Fusarium solani species complex</taxon>
    </lineage>
</organism>
<keyword evidence="3" id="KW-1185">Reference proteome</keyword>
<accession>A0A9W8WC22</accession>
<proteinExistence type="predicted"/>
<gene>
    <name evidence="2" type="ORF">N0V84_006354</name>
</gene>
<dbReference type="InterPro" id="IPR010730">
    <property type="entry name" value="HET"/>
</dbReference>
<dbReference type="OrthoDB" id="2958217at2759"/>
<dbReference type="PANTHER" id="PTHR33112">
    <property type="entry name" value="DOMAIN PROTEIN, PUTATIVE-RELATED"/>
    <property type="match status" value="1"/>
</dbReference>
<dbReference type="Proteomes" id="UP001140502">
    <property type="component" value="Unassembled WGS sequence"/>
</dbReference>
<dbReference type="Pfam" id="PF06985">
    <property type="entry name" value="HET"/>
    <property type="match status" value="1"/>
</dbReference>
<evidence type="ECO:0000259" key="1">
    <source>
        <dbReference type="Pfam" id="PF06985"/>
    </source>
</evidence>
<dbReference type="PANTHER" id="PTHR33112:SF12">
    <property type="entry name" value="HETEROKARYON INCOMPATIBILITY DOMAIN-CONTAINING PROTEIN"/>
    <property type="match status" value="1"/>
</dbReference>
<reference evidence="2" key="1">
    <citation type="submission" date="2022-10" db="EMBL/GenBank/DDBJ databases">
        <title>Tapping the CABI collections for fungal endophytes: first genome assemblies for Collariella, Neodidymelliopsis, Ascochyta clinopodiicola, Didymella pomorum, Didymosphaeria variabile, Neocosmospora piperis and Neocucurbitaria cava.</title>
        <authorList>
            <person name="Hill R."/>
        </authorList>
    </citation>
    <scope>NUCLEOTIDE SEQUENCE</scope>
    <source>
        <strain evidence="2">IMI 366586</strain>
    </source>
</reference>
<feature type="domain" description="Heterokaryon incompatibility" evidence="1">
    <location>
        <begin position="197"/>
        <end position="342"/>
    </location>
</feature>
<comment type="caution">
    <text evidence="2">The sequence shown here is derived from an EMBL/GenBank/DDBJ whole genome shotgun (WGS) entry which is preliminary data.</text>
</comment>
<evidence type="ECO:0000313" key="3">
    <source>
        <dbReference type="Proteomes" id="UP001140502"/>
    </source>
</evidence>
<dbReference type="AlphaFoldDB" id="A0A9W8WC22"/>
<name>A0A9W8WC22_9HYPO</name>
<evidence type="ECO:0000313" key="2">
    <source>
        <dbReference type="EMBL" id="KAJ4319451.1"/>
    </source>
</evidence>
<dbReference type="EMBL" id="JAPEUR010000124">
    <property type="protein sequence ID" value="KAJ4319451.1"/>
    <property type="molecule type" value="Genomic_DNA"/>
</dbReference>